<feature type="domain" description="MADS-box" evidence="7">
    <location>
        <begin position="25"/>
        <end position="50"/>
    </location>
</feature>
<dbReference type="GO" id="GO:0005634">
    <property type="term" value="C:nucleus"/>
    <property type="evidence" value="ECO:0007669"/>
    <property type="project" value="UniProtKB-SubCell"/>
</dbReference>
<evidence type="ECO:0000256" key="4">
    <source>
        <dbReference type="ARBA" id="ARBA00023163"/>
    </source>
</evidence>
<accession>B6H687</accession>
<dbReference type="HOGENOM" id="CLU_159430_1_0_1"/>
<protein>
    <submittedName>
        <fullName evidence="8">Pc15g01470 protein</fullName>
    </submittedName>
</protein>
<comment type="subcellular location">
    <subcellularLocation>
        <location evidence="1">Nucleus</location>
    </subcellularLocation>
</comment>
<evidence type="ECO:0000256" key="1">
    <source>
        <dbReference type="ARBA" id="ARBA00004123"/>
    </source>
</evidence>
<evidence type="ECO:0000256" key="6">
    <source>
        <dbReference type="SAM" id="MobiDB-lite"/>
    </source>
</evidence>
<dbReference type="Pfam" id="PF00319">
    <property type="entry name" value="SRF-TF"/>
    <property type="match status" value="1"/>
</dbReference>
<evidence type="ECO:0000256" key="3">
    <source>
        <dbReference type="ARBA" id="ARBA00023125"/>
    </source>
</evidence>
<reference evidence="8 9" key="1">
    <citation type="journal article" date="2008" name="Nat. Biotechnol.">
        <title>Genome sequencing and analysis of the filamentous fungus Penicillium chrysogenum.</title>
        <authorList>
            <person name="van den Berg M.A."/>
            <person name="Albang R."/>
            <person name="Albermann K."/>
            <person name="Badger J.H."/>
            <person name="Daran J.-M."/>
            <person name="Driessen A.J.M."/>
            <person name="Garcia-Estrada C."/>
            <person name="Fedorova N.D."/>
            <person name="Harris D.M."/>
            <person name="Heijne W.H.M."/>
            <person name="Joardar V.S."/>
            <person name="Kiel J.A.K.W."/>
            <person name="Kovalchuk A."/>
            <person name="Martin J.F."/>
            <person name="Nierman W.C."/>
            <person name="Nijland J.G."/>
            <person name="Pronk J.T."/>
            <person name="Roubos J.A."/>
            <person name="van der Klei I.J."/>
            <person name="van Peij N.N.M.E."/>
            <person name="Veenhuis M."/>
            <person name="von Doehren H."/>
            <person name="Wagner C."/>
            <person name="Wortman J.R."/>
            <person name="Bovenberg R.A.L."/>
        </authorList>
    </citation>
    <scope>NUCLEOTIDE SEQUENCE [LARGE SCALE GENOMIC DNA]</scope>
    <source>
        <strain evidence="9">ATCC 28089 / DSM 1075 / NRRL 1951 / Wisconsin 54-1255</strain>
    </source>
</reference>
<keyword evidence="9" id="KW-1185">Reference proteome</keyword>
<dbReference type="AlphaFoldDB" id="B6H687"/>
<dbReference type="GO" id="GO:0003677">
    <property type="term" value="F:DNA binding"/>
    <property type="evidence" value="ECO:0007669"/>
    <property type="project" value="UniProtKB-KW"/>
</dbReference>
<sequence length="109" mass="12263">MASASTTRSNRSTSVRKSKRQKQGRRKSSLMKKAAEYSKMCDADVCVGIRLRETGQVFILSADASGFWAFLGSQLNSYYPAPRLVTEQDLELVDKDTPEQLQVTERKAR</sequence>
<organism evidence="8 9">
    <name type="scientific">Penicillium rubens (strain ATCC 28089 / DSM 1075 / NRRL 1951 / Wisconsin 54-1255)</name>
    <name type="common">Penicillium chrysogenum</name>
    <dbReference type="NCBI Taxonomy" id="500485"/>
    <lineage>
        <taxon>Eukaryota</taxon>
        <taxon>Fungi</taxon>
        <taxon>Dikarya</taxon>
        <taxon>Ascomycota</taxon>
        <taxon>Pezizomycotina</taxon>
        <taxon>Eurotiomycetes</taxon>
        <taxon>Eurotiomycetidae</taxon>
        <taxon>Eurotiales</taxon>
        <taxon>Aspergillaceae</taxon>
        <taxon>Penicillium</taxon>
        <taxon>Penicillium chrysogenum species complex</taxon>
    </lineage>
</organism>
<dbReference type="SUPFAM" id="SSF55455">
    <property type="entry name" value="SRF-like"/>
    <property type="match status" value="1"/>
</dbReference>
<dbReference type="OMA" id="WAFLALQ"/>
<dbReference type="GO" id="GO:0046983">
    <property type="term" value="F:protein dimerization activity"/>
    <property type="evidence" value="ECO:0007669"/>
    <property type="project" value="InterPro"/>
</dbReference>
<evidence type="ECO:0000256" key="2">
    <source>
        <dbReference type="ARBA" id="ARBA00023015"/>
    </source>
</evidence>
<dbReference type="GeneID" id="8312557"/>
<keyword evidence="4" id="KW-0804">Transcription</keyword>
<dbReference type="eggNOG" id="ENOG502RPNQ">
    <property type="taxonomic scope" value="Eukaryota"/>
</dbReference>
<dbReference type="VEuPathDB" id="FungiDB:PCH_Pc15g01470"/>
<feature type="compositionally biased region" description="Low complexity" evidence="6">
    <location>
        <begin position="1"/>
        <end position="13"/>
    </location>
</feature>
<dbReference type="OrthoDB" id="1898716at2759"/>
<dbReference type="GO" id="GO:0045944">
    <property type="term" value="P:positive regulation of transcription by RNA polymerase II"/>
    <property type="evidence" value="ECO:0007669"/>
    <property type="project" value="UniProtKB-ARBA"/>
</dbReference>
<evidence type="ECO:0000259" key="7">
    <source>
        <dbReference type="Pfam" id="PF00319"/>
    </source>
</evidence>
<keyword evidence="2" id="KW-0805">Transcription regulation</keyword>
<dbReference type="KEGG" id="pcs:N7525_009130"/>
<proteinExistence type="predicted"/>
<name>B6H687_PENRW</name>
<keyword evidence="5" id="KW-0539">Nucleus</keyword>
<gene>
    <name evidence="8" type="ORF">Pc15g01470</name>
    <name evidence="8" type="ORF">PCH_Pc15g01470</name>
</gene>
<dbReference type="BioCyc" id="PCHR:PC15G01470-MONOMER"/>
<dbReference type="EMBL" id="AM920430">
    <property type="protein sequence ID" value="CAP83033.1"/>
    <property type="molecule type" value="Genomic_DNA"/>
</dbReference>
<dbReference type="STRING" id="500485.B6H687"/>
<keyword evidence="3" id="KW-0238">DNA-binding</keyword>
<evidence type="ECO:0000313" key="8">
    <source>
        <dbReference type="EMBL" id="CAP83033.1"/>
    </source>
</evidence>
<dbReference type="InterPro" id="IPR002100">
    <property type="entry name" value="TF_MADSbox"/>
</dbReference>
<feature type="compositionally biased region" description="Basic residues" evidence="6">
    <location>
        <begin position="14"/>
        <end position="30"/>
    </location>
</feature>
<dbReference type="InterPro" id="IPR036879">
    <property type="entry name" value="TF_MADSbox_sf"/>
</dbReference>
<evidence type="ECO:0000256" key="5">
    <source>
        <dbReference type="ARBA" id="ARBA00023242"/>
    </source>
</evidence>
<dbReference type="Proteomes" id="UP000000724">
    <property type="component" value="Contig Pc00c15"/>
</dbReference>
<dbReference type="Gene3D" id="3.40.1810.10">
    <property type="entry name" value="Transcription factor, MADS-box"/>
    <property type="match status" value="1"/>
</dbReference>
<feature type="region of interest" description="Disordered" evidence="6">
    <location>
        <begin position="1"/>
        <end position="34"/>
    </location>
</feature>
<evidence type="ECO:0000313" key="9">
    <source>
        <dbReference type="Proteomes" id="UP000000724"/>
    </source>
</evidence>